<feature type="signal peptide" evidence="3">
    <location>
        <begin position="1"/>
        <end position="17"/>
    </location>
</feature>
<dbReference type="AlphaFoldDB" id="A0A8J6B0U7"/>
<keyword evidence="3" id="KW-0732">Signal</keyword>
<gene>
    <name evidence="4" type="ORF">J8273_6862</name>
</gene>
<keyword evidence="2" id="KW-1133">Transmembrane helix</keyword>
<evidence type="ECO:0000256" key="2">
    <source>
        <dbReference type="SAM" id="Phobius"/>
    </source>
</evidence>
<organism evidence="4 5">
    <name type="scientific">Carpediemonas membranifera</name>
    <dbReference type="NCBI Taxonomy" id="201153"/>
    <lineage>
        <taxon>Eukaryota</taxon>
        <taxon>Metamonada</taxon>
        <taxon>Carpediemonas-like organisms</taxon>
        <taxon>Carpediemonas</taxon>
    </lineage>
</organism>
<keyword evidence="2" id="KW-0812">Transmembrane</keyword>
<feature type="transmembrane region" description="Helical" evidence="2">
    <location>
        <begin position="142"/>
        <end position="175"/>
    </location>
</feature>
<sequence length="283" mass="31198">MKQVILLVLLCVALSSCLDCSIHGVHNFTFGDYQQAAEIRNIFWEVEPSCMGLIPAAGTYDVELFVRKPEWNETKYVPVQEIATMSTTDITTTGKAFTAIRTNYYAVEDEYFVCISVGTHIYGCSDEAHVLGQDDPDSFSKFALVVAVMILVAGIVACLFLCAKFSIIGLVITSYLRRRAKLHARVAAARRNLPQETANPMYSNGAVPQFPGQPMPPAQPNQPMQPPQPVYPPQQMQTGPQDYAPPQQQFAEYNQNPYGNYGTPPPPQEGYGAPAYNPHGNQA</sequence>
<feature type="region of interest" description="Disordered" evidence="1">
    <location>
        <begin position="195"/>
        <end position="283"/>
    </location>
</feature>
<reference evidence="4" key="1">
    <citation type="submission" date="2021-05" db="EMBL/GenBank/DDBJ databases">
        <title>A free-living protist that lacks canonical eukaryotic 1 DNA replication and segregation systems.</title>
        <authorList>
            <person name="Salas-Leiva D.E."/>
            <person name="Tromer E.C."/>
            <person name="Curtis B.A."/>
            <person name="Jerlstrom-Hultqvist J."/>
            <person name="Kolisko M."/>
            <person name="Yi Z."/>
            <person name="Salas-Leiva J.S."/>
            <person name="Gallot-Lavallee L."/>
            <person name="Kops G.J.P.L."/>
            <person name="Archibald J.M."/>
            <person name="Simpson A.G.B."/>
            <person name="Roger A.J."/>
        </authorList>
    </citation>
    <scope>NUCLEOTIDE SEQUENCE</scope>
    <source>
        <strain evidence="4">BICM</strain>
    </source>
</reference>
<accession>A0A8J6B0U7</accession>
<feature type="compositionally biased region" description="Pro residues" evidence="1">
    <location>
        <begin position="211"/>
        <end position="232"/>
    </location>
</feature>
<keyword evidence="2" id="KW-0472">Membrane</keyword>
<comment type="caution">
    <text evidence="4">The sequence shown here is derived from an EMBL/GenBank/DDBJ whole genome shotgun (WGS) entry which is preliminary data.</text>
</comment>
<dbReference type="EMBL" id="JAHDYR010000048">
    <property type="protein sequence ID" value="KAG9391849.1"/>
    <property type="molecule type" value="Genomic_DNA"/>
</dbReference>
<protein>
    <submittedName>
        <fullName evidence="4">Prokaryotic membrane lipoprotein lipid attachment site</fullName>
    </submittedName>
</protein>
<evidence type="ECO:0000313" key="5">
    <source>
        <dbReference type="Proteomes" id="UP000717585"/>
    </source>
</evidence>
<dbReference type="PROSITE" id="PS51257">
    <property type="entry name" value="PROKAR_LIPOPROTEIN"/>
    <property type="match status" value="1"/>
</dbReference>
<evidence type="ECO:0000256" key="3">
    <source>
        <dbReference type="SAM" id="SignalP"/>
    </source>
</evidence>
<evidence type="ECO:0000256" key="1">
    <source>
        <dbReference type="SAM" id="MobiDB-lite"/>
    </source>
</evidence>
<feature type="chain" id="PRO_5035274421" evidence="3">
    <location>
        <begin position="18"/>
        <end position="283"/>
    </location>
</feature>
<keyword evidence="5" id="KW-1185">Reference proteome</keyword>
<proteinExistence type="predicted"/>
<name>A0A8J6B0U7_9EUKA</name>
<feature type="compositionally biased region" description="Low complexity" evidence="1">
    <location>
        <begin position="253"/>
        <end position="262"/>
    </location>
</feature>
<keyword evidence="4" id="KW-0449">Lipoprotein</keyword>
<evidence type="ECO:0000313" key="4">
    <source>
        <dbReference type="EMBL" id="KAG9391849.1"/>
    </source>
</evidence>
<dbReference type="Proteomes" id="UP000717585">
    <property type="component" value="Unassembled WGS sequence"/>
</dbReference>